<reference evidence="2 3" key="1">
    <citation type="journal article" date="2014" name="BMC Genomics">
        <title>Comparative genomics of the major fungal agents of human and animal Sporotrichosis: Sporothrix schenckii and Sporothrix brasiliensis.</title>
        <authorList>
            <person name="Teixeira M.M."/>
            <person name="de Almeida L.G."/>
            <person name="Kubitschek-Barreira P."/>
            <person name="Alves F.L."/>
            <person name="Kioshima E.S."/>
            <person name="Abadio A.K."/>
            <person name="Fernandes L."/>
            <person name="Derengowski L.S."/>
            <person name="Ferreira K.S."/>
            <person name="Souza R.C."/>
            <person name="Ruiz J.C."/>
            <person name="de Andrade N.C."/>
            <person name="Paes H.C."/>
            <person name="Nicola A.M."/>
            <person name="Albuquerque P."/>
            <person name="Gerber A.L."/>
            <person name="Martins V.P."/>
            <person name="Peconick L.D."/>
            <person name="Neto A.V."/>
            <person name="Chaucanez C.B."/>
            <person name="Silva P.A."/>
            <person name="Cunha O.L."/>
            <person name="de Oliveira F.F."/>
            <person name="dos Santos T.C."/>
            <person name="Barros A.L."/>
            <person name="Soares M.A."/>
            <person name="de Oliveira L.M."/>
            <person name="Marini M.M."/>
            <person name="Villalobos-Duno H."/>
            <person name="Cunha M.M."/>
            <person name="de Hoog S."/>
            <person name="da Silveira J.F."/>
            <person name="Henrissat B."/>
            <person name="Nino-Vega G.A."/>
            <person name="Cisalpino P.S."/>
            <person name="Mora-Montes H.M."/>
            <person name="Almeida S.R."/>
            <person name="Stajich J.E."/>
            <person name="Lopes-Bezerra L.M."/>
            <person name="Vasconcelos A.T."/>
            <person name="Felipe M.S."/>
        </authorList>
    </citation>
    <scope>NUCLEOTIDE SEQUENCE [LARGE SCALE GENOMIC DNA]</scope>
    <source>
        <strain evidence="2 3">1099-18</strain>
    </source>
</reference>
<proteinExistence type="predicted"/>
<dbReference type="RefSeq" id="XP_016582563.1">
    <property type="nucleotide sequence ID" value="XM_016727595.1"/>
</dbReference>
<feature type="compositionally biased region" description="Polar residues" evidence="1">
    <location>
        <begin position="56"/>
        <end position="78"/>
    </location>
</feature>
<sequence length="78" mass="8497">MDEEAAARIRKARDVLEQRVAFILLETHSNFADVGKDEFARRAQIAALANKDAGSSKGSQQITKYAGQASQQGCSSRK</sequence>
<feature type="region of interest" description="Disordered" evidence="1">
    <location>
        <begin position="50"/>
        <end position="78"/>
    </location>
</feature>
<protein>
    <submittedName>
        <fullName evidence="2">Uncharacterized protein</fullName>
    </submittedName>
</protein>
<reference evidence="2 3" key="2">
    <citation type="journal article" date="2015" name="Eukaryot. Cell">
        <title>Asexual propagation of a virulent clone complex in a human and feline outbreak of sporotrichosis.</title>
        <authorList>
            <person name="Teixeira Mde M."/>
            <person name="Rodrigues A.M."/>
            <person name="Tsui C.K."/>
            <person name="de Almeida L.G."/>
            <person name="Van Diepeningen A.D."/>
            <person name="van den Ende B.G."/>
            <person name="Fernandes G.F."/>
            <person name="Kano R."/>
            <person name="Hamelin R.C."/>
            <person name="Lopes-Bezerra L.M."/>
            <person name="Vasconcelos A.T."/>
            <person name="de Hoog S."/>
            <person name="de Camargo Z.P."/>
            <person name="Felipe M.S."/>
        </authorList>
    </citation>
    <scope>NUCLEOTIDE SEQUENCE [LARGE SCALE GENOMIC DNA]</scope>
    <source>
        <strain evidence="2 3">1099-18</strain>
    </source>
</reference>
<dbReference type="KEGG" id="ssck:SPSK_00634"/>
<accession>A0A0F2LQU3</accession>
<dbReference type="VEuPathDB" id="FungiDB:SPSK_00634"/>
<comment type="caution">
    <text evidence="2">The sequence shown here is derived from an EMBL/GenBank/DDBJ whole genome shotgun (WGS) entry which is preliminary data.</text>
</comment>
<name>A0A0F2LQU3_SPOSC</name>
<evidence type="ECO:0000313" key="3">
    <source>
        <dbReference type="Proteomes" id="UP000033710"/>
    </source>
</evidence>
<dbReference type="AlphaFoldDB" id="A0A0F2LQU3"/>
<gene>
    <name evidence="2" type="ORF">SPSK_00634</name>
</gene>
<evidence type="ECO:0000256" key="1">
    <source>
        <dbReference type="SAM" id="MobiDB-lite"/>
    </source>
</evidence>
<dbReference type="Proteomes" id="UP000033710">
    <property type="component" value="Unassembled WGS sequence"/>
</dbReference>
<dbReference type="EMBL" id="AXCR01000012">
    <property type="protein sequence ID" value="KJR79887.1"/>
    <property type="molecule type" value="Genomic_DNA"/>
</dbReference>
<evidence type="ECO:0000313" key="2">
    <source>
        <dbReference type="EMBL" id="KJR79887.1"/>
    </source>
</evidence>
<dbReference type="GeneID" id="27662872"/>
<organism evidence="2 3">
    <name type="scientific">Sporothrix schenckii 1099-18</name>
    <dbReference type="NCBI Taxonomy" id="1397361"/>
    <lineage>
        <taxon>Eukaryota</taxon>
        <taxon>Fungi</taxon>
        <taxon>Dikarya</taxon>
        <taxon>Ascomycota</taxon>
        <taxon>Pezizomycotina</taxon>
        <taxon>Sordariomycetes</taxon>
        <taxon>Sordariomycetidae</taxon>
        <taxon>Ophiostomatales</taxon>
        <taxon>Ophiostomataceae</taxon>
        <taxon>Sporothrix</taxon>
    </lineage>
</organism>